<dbReference type="PANTHER" id="PTHR16487">
    <property type="entry name" value="PPP4R2-RELATED PROTEIN"/>
    <property type="match status" value="1"/>
</dbReference>
<feature type="region of interest" description="Disordered" evidence="2">
    <location>
        <begin position="233"/>
        <end position="305"/>
    </location>
</feature>
<evidence type="ECO:0000256" key="1">
    <source>
        <dbReference type="ARBA" id="ARBA00009207"/>
    </source>
</evidence>
<dbReference type="InterPro" id="IPR015267">
    <property type="entry name" value="PPP4R2"/>
</dbReference>
<accession>A0A1V9XTG9</accession>
<evidence type="ECO:0000313" key="3">
    <source>
        <dbReference type="EMBL" id="OQR76787.1"/>
    </source>
</evidence>
<dbReference type="Proteomes" id="UP000192247">
    <property type="component" value="Unassembled WGS sequence"/>
</dbReference>
<dbReference type="GO" id="GO:0005634">
    <property type="term" value="C:nucleus"/>
    <property type="evidence" value="ECO:0007669"/>
    <property type="project" value="TreeGrafter"/>
</dbReference>
<comment type="caution">
    <text evidence="3">The sequence shown here is derived from an EMBL/GenBank/DDBJ whole genome shotgun (WGS) entry which is preliminary data.</text>
</comment>
<reference evidence="3 4" key="1">
    <citation type="journal article" date="2017" name="Gigascience">
        <title>Draft genome of the honey bee ectoparasitic mite, Tropilaelaps mercedesae, is shaped by the parasitic life history.</title>
        <authorList>
            <person name="Dong X."/>
            <person name="Armstrong S.D."/>
            <person name="Xia D."/>
            <person name="Makepeace B.L."/>
            <person name="Darby A.C."/>
            <person name="Kadowaki T."/>
        </authorList>
    </citation>
    <scope>NUCLEOTIDE SEQUENCE [LARGE SCALE GENOMIC DNA]</scope>
    <source>
        <strain evidence="3">Wuxi-XJTLU</strain>
    </source>
</reference>
<dbReference type="OrthoDB" id="341898at2759"/>
<dbReference type="GO" id="GO:0005737">
    <property type="term" value="C:cytoplasm"/>
    <property type="evidence" value="ECO:0007669"/>
    <property type="project" value="TreeGrafter"/>
</dbReference>
<evidence type="ECO:0008006" key="5">
    <source>
        <dbReference type="Google" id="ProtNLM"/>
    </source>
</evidence>
<dbReference type="GO" id="GO:0019888">
    <property type="term" value="F:protein phosphatase regulator activity"/>
    <property type="evidence" value="ECO:0007669"/>
    <property type="project" value="InterPro"/>
</dbReference>
<feature type="compositionally biased region" description="Low complexity" evidence="2">
    <location>
        <begin position="474"/>
        <end position="485"/>
    </location>
</feature>
<feature type="compositionally biased region" description="Polar residues" evidence="2">
    <location>
        <begin position="586"/>
        <end position="601"/>
    </location>
</feature>
<dbReference type="EMBL" id="MNPL01004398">
    <property type="protein sequence ID" value="OQR76787.1"/>
    <property type="molecule type" value="Genomic_DNA"/>
</dbReference>
<feature type="compositionally biased region" description="Gly residues" evidence="2">
    <location>
        <begin position="354"/>
        <end position="366"/>
    </location>
</feature>
<feature type="compositionally biased region" description="Low complexity" evidence="2">
    <location>
        <begin position="367"/>
        <end position="392"/>
    </location>
</feature>
<feature type="compositionally biased region" description="Basic and acidic residues" evidence="2">
    <location>
        <begin position="407"/>
        <end position="424"/>
    </location>
</feature>
<dbReference type="STRING" id="418985.A0A1V9XTG9"/>
<feature type="compositionally biased region" description="Polar residues" evidence="2">
    <location>
        <begin position="625"/>
        <end position="640"/>
    </location>
</feature>
<keyword evidence="4" id="KW-1185">Reference proteome</keyword>
<sequence length="640" mass="65934">MENVVKEDVLQALTEFGRKGDSPIPRLLEDYLRFVANTGDTVFPWTVIKALVRRKIEQVLCDFLVISSPDSVPPSPNVDPFKYAVMREKILEALEYFTQAPFTIQRLCEVMVDPKKYYKRIDKLMRAIEKNLLVTTTVDPRRPGSPNGEADGPQASGVANGYEERANGHHPGSVRGTTGIPEGAQLSPADRASTGSVLDEEEPMDITGPVAPQPHAVLDCPAEAMEGCEDECGEDIDVDQDNSQPVDAPTHATAAAAAGSSAGATASPPDGSNAGHQLDSSSPISSGVPAAGVGGTGAQETGTVQAAGGAANVSIGGSSQENLLHIQQQIREQQQQQQMMAMTSFEGASAVAGGSKGEGSGTGSGIVGSEPGTTASSAGGPGAGASQPSRGATLNEDSCSDVEAEGESEHDMMLLMMRDAREESTQDNELEQQVPQFGSCESGESGGLSPVQFQSVSSQSSQDTKRDALHSIQSTTASTTAATTSPVASVLSHGSRANLGVDQSSLVESSQQTADGDCNAAGECAGQNHNNEARTTQDGQDSSRLGGGGSEAVTPSGGDQTSEGKDGKSYRGPSGGAFSRPEDTQEASIGQSSEQNQTVASASAAISRATGPSRQDAEASEQAELDTTGSPSNNEAVAKE</sequence>
<evidence type="ECO:0000256" key="2">
    <source>
        <dbReference type="SAM" id="MobiDB-lite"/>
    </source>
</evidence>
<name>A0A1V9XTG9_9ACAR</name>
<dbReference type="InParanoid" id="A0A1V9XTG9"/>
<dbReference type="Pfam" id="PF09184">
    <property type="entry name" value="PPP4R2"/>
    <property type="match status" value="1"/>
</dbReference>
<organism evidence="3 4">
    <name type="scientific">Tropilaelaps mercedesae</name>
    <dbReference type="NCBI Taxonomy" id="418985"/>
    <lineage>
        <taxon>Eukaryota</taxon>
        <taxon>Metazoa</taxon>
        <taxon>Ecdysozoa</taxon>
        <taxon>Arthropoda</taxon>
        <taxon>Chelicerata</taxon>
        <taxon>Arachnida</taxon>
        <taxon>Acari</taxon>
        <taxon>Parasitiformes</taxon>
        <taxon>Mesostigmata</taxon>
        <taxon>Gamasina</taxon>
        <taxon>Dermanyssoidea</taxon>
        <taxon>Laelapidae</taxon>
        <taxon>Tropilaelaps</taxon>
    </lineage>
</organism>
<dbReference type="AlphaFoldDB" id="A0A1V9XTG9"/>
<comment type="similarity">
    <text evidence="1">Belongs to the PPP4R2 family.</text>
</comment>
<dbReference type="PANTHER" id="PTHR16487:SF0">
    <property type="entry name" value="PROTEIN PHOSPHATASE 4 REGULATORY SUBUNIT 2-RELATED"/>
    <property type="match status" value="1"/>
</dbReference>
<feature type="compositionally biased region" description="Low complexity" evidence="2">
    <location>
        <begin position="438"/>
        <end position="462"/>
    </location>
</feature>
<feature type="compositionally biased region" description="Polar residues" evidence="2">
    <location>
        <begin position="274"/>
        <end position="285"/>
    </location>
</feature>
<protein>
    <recommendedName>
        <fullName evidence="5">Serine/threonine-protein phosphatase 4 regulatory subunit 2-like</fullName>
    </recommendedName>
</protein>
<dbReference type="GO" id="GO:0030289">
    <property type="term" value="C:protein phosphatase 4 complex"/>
    <property type="evidence" value="ECO:0007669"/>
    <property type="project" value="InterPro"/>
</dbReference>
<evidence type="ECO:0000313" key="4">
    <source>
        <dbReference type="Proteomes" id="UP000192247"/>
    </source>
</evidence>
<feature type="region of interest" description="Disordered" evidence="2">
    <location>
        <begin position="330"/>
        <end position="640"/>
    </location>
</feature>
<proteinExistence type="inferred from homology"/>
<gene>
    <name evidence="3" type="ORF">BIW11_07553</name>
</gene>
<feature type="compositionally biased region" description="Low complexity" evidence="2">
    <location>
        <begin position="248"/>
        <end position="271"/>
    </location>
</feature>
<feature type="compositionally biased region" description="Polar residues" evidence="2">
    <location>
        <begin position="501"/>
        <end position="514"/>
    </location>
</feature>
<feature type="region of interest" description="Disordered" evidence="2">
    <location>
        <begin position="137"/>
        <end position="215"/>
    </location>
</feature>
<feature type="compositionally biased region" description="Polar residues" evidence="2">
    <location>
        <begin position="527"/>
        <end position="543"/>
    </location>
</feature>